<dbReference type="PANTHER" id="PTHR33531">
    <property type="entry name" value="RUBRERYTHRIN SUBFAMILY"/>
    <property type="match status" value="1"/>
</dbReference>
<dbReference type="SUPFAM" id="SSF47240">
    <property type="entry name" value="Ferritin-like"/>
    <property type="match status" value="1"/>
</dbReference>
<keyword evidence="4" id="KW-1185">Reference proteome</keyword>
<accession>A0A292YN40</accession>
<feature type="domain" description="Rubrerythrin diiron-binding" evidence="2">
    <location>
        <begin position="144"/>
        <end position="198"/>
    </location>
</feature>
<dbReference type="PANTHER" id="PTHR33531:SF7">
    <property type="entry name" value="HYPOTHETICAL MEMBRANE PROTEIN, CONSERVED"/>
    <property type="match status" value="1"/>
</dbReference>
<evidence type="ECO:0000313" key="4">
    <source>
        <dbReference type="Proteomes" id="UP000217785"/>
    </source>
</evidence>
<evidence type="ECO:0000259" key="2">
    <source>
        <dbReference type="Pfam" id="PF02915"/>
    </source>
</evidence>
<dbReference type="AlphaFoldDB" id="A0A292YN40"/>
<dbReference type="GO" id="GO:0046872">
    <property type="term" value="F:metal ion binding"/>
    <property type="evidence" value="ECO:0007669"/>
    <property type="project" value="InterPro"/>
</dbReference>
<dbReference type="InterPro" id="IPR003251">
    <property type="entry name" value="Rr_diiron-bd_dom"/>
</dbReference>
<name>A0A292YN40_9BACL</name>
<dbReference type="Gene3D" id="1.20.5.420">
    <property type="entry name" value="Immunoglobulin FC, subunit C"/>
    <property type="match status" value="1"/>
</dbReference>
<comment type="caution">
    <text evidence="3">The sequence shown here is derived from an EMBL/GenBank/DDBJ whole genome shotgun (WGS) entry which is preliminary data.</text>
</comment>
<proteinExistence type="predicted"/>
<dbReference type="Proteomes" id="UP000217785">
    <property type="component" value="Unassembled WGS sequence"/>
</dbReference>
<evidence type="ECO:0000313" key="3">
    <source>
        <dbReference type="EMBL" id="GAX90173.1"/>
    </source>
</evidence>
<gene>
    <name evidence="3" type="ORF">EFBL_1799</name>
</gene>
<feature type="compositionally biased region" description="Polar residues" evidence="1">
    <location>
        <begin position="38"/>
        <end position="57"/>
    </location>
</feature>
<reference evidence="4" key="1">
    <citation type="submission" date="2017-07" db="EMBL/GenBank/DDBJ databases">
        <title>Draft genome sequence of Effusibacillus lacus strain skLN1.</title>
        <authorList>
            <person name="Watanabe M."/>
            <person name="Kojima H."/>
            <person name="Fukui M."/>
        </authorList>
    </citation>
    <scope>NUCLEOTIDE SEQUENCE [LARGE SCALE GENOMIC DNA]</scope>
    <source>
        <strain evidence="4">skLN1</strain>
    </source>
</reference>
<feature type="region of interest" description="Disordered" evidence="1">
    <location>
        <begin position="37"/>
        <end position="63"/>
    </location>
</feature>
<protein>
    <recommendedName>
        <fullName evidence="2">Rubrerythrin diiron-binding domain-containing protein</fullName>
    </recommendedName>
</protein>
<dbReference type="GO" id="GO:0016491">
    <property type="term" value="F:oxidoreductase activity"/>
    <property type="evidence" value="ECO:0007669"/>
    <property type="project" value="InterPro"/>
</dbReference>
<dbReference type="RefSeq" id="WP_165912752.1">
    <property type="nucleotide sequence ID" value="NZ_BDUF01000051.1"/>
</dbReference>
<organism evidence="3 4">
    <name type="scientific">Effusibacillus lacus</name>
    <dbReference type="NCBI Taxonomy" id="1348429"/>
    <lineage>
        <taxon>Bacteria</taxon>
        <taxon>Bacillati</taxon>
        <taxon>Bacillota</taxon>
        <taxon>Bacilli</taxon>
        <taxon>Bacillales</taxon>
        <taxon>Alicyclobacillaceae</taxon>
        <taxon>Effusibacillus</taxon>
    </lineage>
</organism>
<evidence type="ECO:0000256" key="1">
    <source>
        <dbReference type="SAM" id="MobiDB-lite"/>
    </source>
</evidence>
<dbReference type="Gene3D" id="1.20.120.660">
    <property type="entry name" value="IL-4 antagonist (De novo design) like domain"/>
    <property type="match status" value="1"/>
</dbReference>
<dbReference type="CDD" id="cd00657">
    <property type="entry name" value="Ferritin_like"/>
    <property type="match status" value="1"/>
</dbReference>
<dbReference type="InterPro" id="IPR009078">
    <property type="entry name" value="Ferritin-like_SF"/>
</dbReference>
<dbReference type="EMBL" id="BDUF01000051">
    <property type="protein sequence ID" value="GAX90173.1"/>
    <property type="molecule type" value="Genomic_DNA"/>
</dbReference>
<sequence>MFVWHPPYYVPYRVYPVAQPYEVQSYYWPPVPPEAAPSTMSISPATGTETTSETVPGSQADDRDHTDFVEAIERAINGEHNAIRIYGRLAELAPNNDFRQIVQTIRNDEEMHFKQFSDIYSRLTGGREPKLEKQPLPNKFIEGVEESIRDELEDSKFYQTLSEMTDNPAIQRVFLNASHDEARHATWFSYIWNKAREKAARAAKPRI</sequence>
<dbReference type="Pfam" id="PF02915">
    <property type="entry name" value="Rubrerythrin"/>
    <property type="match status" value="1"/>
</dbReference>